<dbReference type="SUPFAM" id="SSF81296">
    <property type="entry name" value="E set domains"/>
    <property type="match status" value="1"/>
</dbReference>
<protein>
    <submittedName>
        <fullName evidence="4">Alpha-1,2-mannosidase</fullName>
    </submittedName>
</protein>
<dbReference type="NCBIfam" id="TIGR01180">
    <property type="entry name" value="aman2_put"/>
    <property type="match status" value="1"/>
</dbReference>
<feature type="compositionally biased region" description="Acidic residues" evidence="1">
    <location>
        <begin position="781"/>
        <end position="793"/>
    </location>
</feature>
<dbReference type="RefSeq" id="WP_004609504.1">
    <property type="nucleotide sequence ID" value="NZ_CP102275.1"/>
</dbReference>
<dbReference type="HOGENOM" id="CLU_248128_0_0_9"/>
<dbReference type="PANTHER" id="PTHR12143:SF43">
    <property type="entry name" value="PUTATIVE-RELATED"/>
    <property type="match status" value="1"/>
</dbReference>
<dbReference type="InterPro" id="IPR008979">
    <property type="entry name" value="Galactose-bd-like_sf"/>
</dbReference>
<evidence type="ECO:0000259" key="3">
    <source>
        <dbReference type="PROSITE" id="PS50022"/>
    </source>
</evidence>
<accession>B1BZG1</accession>
<dbReference type="Gene3D" id="3.30.2080.10">
    <property type="entry name" value="GH92 mannosidase domain"/>
    <property type="match status" value="1"/>
</dbReference>
<dbReference type="PROSITE" id="PS50022">
    <property type="entry name" value="FA58C_3"/>
    <property type="match status" value="1"/>
</dbReference>
<dbReference type="Pfam" id="PF17678">
    <property type="entry name" value="Glyco_hydro_92N"/>
    <property type="match status" value="1"/>
</dbReference>
<feature type="domain" description="F5/8 type C" evidence="3">
    <location>
        <begin position="1111"/>
        <end position="1261"/>
    </location>
</feature>
<sequence length="1515" mass="169089">MKGKRSISFLITGMVALTNILGSASTVFAKESTNYEITTSDYETKDLVQHVNPLIGTNNFKGDSEWSGTAPFVSAPFGMTNFTPQTRENRIGDISYEYKDTKFKGFFATHQPAIWMGDYGYVNVMPQIGDVSPDQNGRALTFSHDDETATPYYYKVTAGKEEGKPITAEMTATKRCAIYRFTYPSSDEAKIFVESARGRGNGHIEIDEENGEITGWNNDNMSSHLNNNPPENLKGYFVIQFSKDTDGKGTYENYKIQNDATSADGQKSGAYLSFNTEQDETVEIRIGTSFVSVDQARANIEQEIGDKEFNEVKEETKNIWNDRLNAIQIEGATESENHIFYTAMYHALLYPRTFYEVVDGKNIYFSPYDDQYHEGKSYTDFSLWDTFRAQNSLLTIVAPDKIDEMVQSLLQNYQEGGYMPKWPNPGYTNIMIGTHADSIVAEAINKGFDGFDYDLAYEAVLKDAMVPQEGDGTIYKWGDRATNVPYEARAGLSAYKALGYIPNGYVNENVSRTIEFSYDDWCVAQVAMAVGKDAEAKFFLNRSMNYKNAINPETGYAMGRDVDGNWSTSGEQFTEGDRRKYTWFAPHDPQGLLEYMAEHQGADFYNTELEKAFGGLGGDKWIEQQNEPCHHYAYMFDFSGRPDLTQKYARQTLLESYFDDTSGQLGNDDCGQMSAWYVFSAMGFYPVNPASGEYMIGSPIFDKVTINNPKTDTQFVITANNNDDNETNANCYIQDATLNGEALNIPVITYNQITSGGNVEFNMNDTPSSWASDYHKEAIQYDEDAQSPEDDSEPPFFGNSEVTRVTGKNYASKAKVSTTDYGQPGGDIDVPSVSLIDGNYDTGYVSANVHSNEDLSNTPYYLTMEWDNPLSRVTSFKIWSNYRGNQNPTKMDIEIKDSSSDQWKVIVEDWTPEWKDESGGDNRCSANIKFNKALKDIIGLRIRIKEANFTWGKIAVRELELFEDYSQIIEISNPSDYVANIKYNRNTLEKVLFNGKELVENEDYAFSRENNNQITVFGTSLVKDGVDSSAKLEFVFSQGDSYVETLIIWDGWKAHLESLVEKAEAIDTSIYTSASVDNLNEAINEAKSIIDKEDASDEELEAASNKLNEAIEGLVVDTFRGSIMNDPSLKVSANGQANENEGPEKAIDADLNTKWSCRYQYADDGKFWMEMDFDKKYAVNGLIFIGAATENSSYLTKEFSLQVKENGEWKDVYTLKDIEENEVKVTLDEPIMGSQFRLVIPKLSDTDSANARVYEFHLLGNVLADKTALGIAIDLANAITDEDLANVVPAVADEFIAARDEANAVYNNTSASQVEVNNVFDRLANVMHMLDFKQGDKTALKAFIDKVSGLEADKYIQATWTAFETELNEANAVYEDLNAMQEEVNNAYSELVTAFLNLRLIPDKSLLEELINQANGLNGANYTKATFDGLTKALDEAKAVFDNPNASQVEVDNAKDVLAKALAGLQTITTDNTVSTPVNNGDTTSVKTGDESLAGMFATIALLSVAGYAALKRKD</sequence>
<dbReference type="CAZy" id="GH92">
    <property type="family name" value="Glycoside Hydrolase Family 92"/>
</dbReference>
<comment type="caution">
    <text evidence="4">The sequence shown here is derived from an EMBL/GenBank/DDBJ whole genome shotgun (WGS) entry which is preliminary data.</text>
</comment>
<dbReference type="Gene3D" id="1.20.1610.10">
    <property type="entry name" value="alpha-1,2-mannosidases domains"/>
    <property type="match status" value="1"/>
</dbReference>
<dbReference type="InterPro" id="IPR012939">
    <property type="entry name" value="Glyco_hydro_92"/>
</dbReference>
<dbReference type="InterPro" id="IPR014718">
    <property type="entry name" value="GH-type_carb-bd"/>
</dbReference>
<proteinExistence type="predicted"/>
<reference evidence="4" key="2">
    <citation type="submission" date="2014-06" db="EMBL/GenBank/DDBJ databases">
        <title>Draft genome sequence of Clostridium spiroforme (DSM 1552).</title>
        <authorList>
            <person name="Sudarsanam P."/>
            <person name="Ley R."/>
            <person name="Guruge J."/>
            <person name="Turnbaugh P.J."/>
            <person name="Mahowald M."/>
            <person name="Liep D."/>
            <person name="Gordon J."/>
        </authorList>
    </citation>
    <scope>NUCLEOTIDE SEQUENCE</scope>
    <source>
        <strain evidence="4">DSM 1552</strain>
    </source>
</reference>
<dbReference type="Gene3D" id="2.60.120.260">
    <property type="entry name" value="Galactose-binding domain-like"/>
    <property type="match status" value="2"/>
</dbReference>
<dbReference type="CAZy" id="CBM32">
    <property type="family name" value="Carbohydrate-Binding Module Family 32"/>
</dbReference>
<dbReference type="InterPro" id="IPR005887">
    <property type="entry name" value="GH92_a_mannosidase_put"/>
</dbReference>
<dbReference type="eggNOG" id="COG3537">
    <property type="taxonomic scope" value="Bacteria"/>
</dbReference>
<dbReference type="Pfam" id="PF07554">
    <property type="entry name" value="FIVAR"/>
    <property type="match status" value="4"/>
</dbReference>
<dbReference type="InterPro" id="IPR050883">
    <property type="entry name" value="PNGase"/>
</dbReference>
<dbReference type="InterPro" id="IPR008928">
    <property type="entry name" value="6-hairpin_glycosidase_sf"/>
</dbReference>
<dbReference type="GO" id="GO:0006516">
    <property type="term" value="P:glycoprotein catabolic process"/>
    <property type="evidence" value="ECO:0007669"/>
    <property type="project" value="TreeGrafter"/>
</dbReference>
<dbReference type="FunFam" id="3.30.2080.10:FF:000001">
    <property type="entry name" value="Alpha-1,2-mannosidase subfamily"/>
    <property type="match status" value="1"/>
</dbReference>
<keyword evidence="5" id="KW-1185">Reference proteome</keyword>
<dbReference type="GO" id="GO:0005829">
    <property type="term" value="C:cytosol"/>
    <property type="evidence" value="ECO:0007669"/>
    <property type="project" value="TreeGrafter"/>
</dbReference>
<feature type="region of interest" description="Disordered" evidence="1">
    <location>
        <begin position="781"/>
        <end position="801"/>
    </location>
</feature>
<dbReference type="PANTHER" id="PTHR12143">
    <property type="entry name" value="PEPTIDE N-GLYCANASE PNGASE -RELATED"/>
    <property type="match status" value="1"/>
</dbReference>
<dbReference type="GO" id="GO:0000224">
    <property type="term" value="F:peptide-N4-(N-acetyl-beta-glucosaminyl)asparagine amidase activity"/>
    <property type="evidence" value="ECO:0007669"/>
    <property type="project" value="TreeGrafter"/>
</dbReference>
<evidence type="ECO:0000313" key="5">
    <source>
        <dbReference type="Proteomes" id="UP000004910"/>
    </source>
</evidence>
<dbReference type="Gene3D" id="1.20.1050.60">
    <property type="entry name" value="alpha-1,2-mannosidase"/>
    <property type="match status" value="1"/>
</dbReference>
<keyword evidence="2" id="KW-0732">Signal</keyword>
<dbReference type="InterPro" id="IPR041371">
    <property type="entry name" value="GH92_N"/>
</dbReference>
<organism evidence="4 5">
    <name type="scientific">Thomasclavelia spiroformis DSM 1552</name>
    <dbReference type="NCBI Taxonomy" id="428126"/>
    <lineage>
        <taxon>Bacteria</taxon>
        <taxon>Bacillati</taxon>
        <taxon>Bacillota</taxon>
        <taxon>Erysipelotrichia</taxon>
        <taxon>Erysipelotrichales</taxon>
        <taxon>Coprobacillaceae</taxon>
        <taxon>Thomasclavelia</taxon>
    </lineage>
</organism>
<dbReference type="Gene3D" id="1.20.1270.90">
    <property type="entry name" value="AF1782-like"/>
    <property type="match status" value="4"/>
</dbReference>
<reference evidence="4" key="1">
    <citation type="submission" date="2008-02" db="EMBL/GenBank/DDBJ databases">
        <authorList>
            <person name="Fulton L."/>
            <person name="Clifton S."/>
            <person name="Fulton B."/>
            <person name="Xu J."/>
            <person name="Minx P."/>
            <person name="Pepin K.H."/>
            <person name="Johnson M."/>
            <person name="Thiruvilangam P."/>
            <person name="Bhonagiri V."/>
            <person name="Nash W.E."/>
            <person name="Mardis E.R."/>
            <person name="Wilson R.K."/>
        </authorList>
    </citation>
    <scope>NUCLEOTIDE SEQUENCE [LARGE SCALE GENOMIC DNA]</scope>
    <source>
        <strain evidence="4">DSM 1552</strain>
    </source>
</reference>
<dbReference type="EMBL" id="ABIK02000004">
    <property type="protein sequence ID" value="EDS75808.1"/>
    <property type="molecule type" value="Genomic_DNA"/>
</dbReference>
<evidence type="ECO:0000313" key="4">
    <source>
        <dbReference type="EMBL" id="EDS75808.1"/>
    </source>
</evidence>
<dbReference type="GeneID" id="94018218"/>
<dbReference type="FunFam" id="1.20.1050.60:FF:000001">
    <property type="entry name" value="Putative alpha-1,2-mannosidase"/>
    <property type="match status" value="1"/>
</dbReference>
<dbReference type="OrthoDB" id="2081414at2"/>
<feature type="chain" id="PRO_5002761083" evidence="2">
    <location>
        <begin position="30"/>
        <end position="1515"/>
    </location>
</feature>
<dbReference type="eggNOG" id="COG0845">
    <property type="taxonomic scope" value="Bacteria"/>
</dbReference>
<dbReference type="GO" id="GO:0005975">
    <property type="term" value="P:carbohydrate metabolic process"/>
    <property type="evidence" value="ECO:0007669"/>
    <property type="project" value="InterPro"/>
</dbReference>
<dbReference type="GO" id="GO:0030246">
    <property type="term" value="F:carbohydrate binding"/>
    <property type="evidence" value="ECO:0007669"/>
    <property type="project" value="InterPro"/>
</dbReference>
<dbReference type="Proteomes" id="UP000004910">
    <property type="component" value="Unassembled WGS sequence"/>
</dbReference>
<dbReference type="SUPFAM" id="SSF49785">
    <property type="entry name" value="Galactose-binding domain-like"/>
    <property type="match status" value="1"/>
</dbReference>
<evidence type="ECO:0000256" key="1">
    <source>
        <dbReference type="SAM" id="MobiDB-lite"/>
    </source>
</evidence>
<dbReference type="InterPro" id="IPR014756">
    <property type="entry name" value="Ig_E-set"/>
</dbReference>
<dbReference type="InterPro" id="IPR000421">
    <property type="entry name" value="FA58C"/>
</dbReference>
<dbReference type="SUPFAM" id="SSF48208">
    <property type="entry name" value="Six-hairpin glycosidases"/>
    <property type="match status" value="1"/>
</dbReference>
<gene>
    <name evidence="4" type="ORF">CLOSPI_00338</name>
</gene>
<name>B1BZG1_9FIRM</name>
<dbReference type="STRING" id="428126.CLOSPI_00338"/>
<evidence type="ECO:0000256" key="2">
    <source>
        <dbReference type="SAM" id="SignalP"/>
    </source>
</evidence>
<dbReference type="Pfam" id="PF07971">
    <property type="entry name" value="Glyco_hydro_92"/>
    <property type="match status" value="1"/>
</dbReference>
<dbReference type="Pfam" id="PF00754">
    <property type="entry name" value="F5_F8_type_C"/>
    <property type="match status" value="1"/>
</dbReference>
<feature type="signal peptide" evidence="2">
    <location>
        <begin position="1"/>
        <end position="29"/>
    </location>
</feature>
<dbReference type="Gene3D" id="2.70.98.10">
    <property type="match status" value="1"/>
</dbReference>